<dbReference type="EMBL" id="JAOPJF010000010">
    <property type="protein sequence ID" value="KAK1147912.1"/>
    <property type="molecule type" value="Genomic_DNA"/>
</dbReference>
<reference evidence="1 2" key="1">
    <citation type="journal article" date="2023" name="ACS Omega">
        <title>Identification of the Neoaspergillic Acid Biosynthesis Gene Cluster by Establishing an In Vitro CRISPR-Ribonucleoprotein Genetic System in Aspergillus melleus.</title>
        <authorList>
            <person name="Yuan B."/>
            <person name="Grau M.F."/>
            <person name="Murata R.M."/>
            <person name="Torok T."/>
            <person name="Venkateswaran K."/>
            <person name="Stajich J.E."/>
            <person name="Wang C.C.C."/>
        </authorList>
    </citation>
    <scope>NUCLEOTIDE SEQUENCE [LARGE SCALE GENOMIC DNA]</scope>
    <source>
        <strain evidence="1 2">IMV 1140</strain>
    </source>
</reference>
<proteinExistence type="predicted"/>
<sequence length="730" mass="81129">MSTELGNKWTGSPFPVLGMFCDLNHSSIVQKVDLIGFLNNDVQVLQGLLATIGKWNEAADAIFTTDGLDIDMGEDDKTYPISGIDYTSMSGPTSVRRLSTALYDVLHSNWPCNVAEHDHNGKLGECYEANFYLDPHWISGNATGDGLFIVLRAPGLLQESRVCLHNSAALETHTPACLTSHEDSHPFCLHFTVDGESQLWDQQQLVRPLEVFHPEHDYVGQDLRDLFSSFRPAYTTKRVLGVILARTVLHLFEGPWMNSHMSIEDFAIFCRRDNGETDPSFDKLFLSTKFQSGQNANTPSRRGYSVHPFPTILALGIVLMQIELADDLEDLYTEPWFGNLQHRPFDLAKRLLQQCQLRLHMGSGMVRAARFCTDRTSLASFTRSNSDRLFSTPDFTKAYYQNIVRPLEDDLVSGASWSWAEVQQLKPFNSDNTTYLKVRSQRVPLAVQPRDTRETSGSSSQKCKHGFHKPATRLPTLSDDHMGELSATYGDIPKGDTSKSVSFRSLKHSVASENAPVSVDSISRQKMALDHTLSSRFPKKPQNRDEFEIAIICALPKEADAVISIFDQVWDEDYCAYGKASNDPNSYTAGVIGGHNVVVAHQSHMGKANAATVASKCTMSFTKVKLAFVVGICGGAPRHAETNEEILLGDVVISKGVIQYDFGRQYPSQMVRKIAVEDVLGRPNAEVGSILAKLETTKIPSVTRDQIQTNYFLRYIIINIGSPPCVMCAA</sequence>
<accession>A0ACC3BBB4</accession>
<dbReference type="Proteomes" id="UP001177260">
    <property type="component" value="Unassembled WGS sequence"/>
</dbReference>
<evidence type="ECO:0000313" key="2">
    <source>
        <dbReference type="Proteomes" id="UP001177260"/>
    </source>
</evidence>
<evidence type="ECO:0000313" key="1">
    <source>
        <dbReference type="EMBL" id="KAK1147912.1"/>
    </source>
</evidence>
<comment type="caution">
    <text evidence="1">The sequence shown here is derived from an EMBL/GenBank/DDBJ whole genome shotgun (WGS) entry which is preliminary data.</text>
</comment>
<protein>
    <submittedName>
        <fullName evidence="1">Uncharacterized protein</fullName>
    </submittedName>
</protein>
<gene>
    <name evidence="1" type="ORF">N8T08_000428</name>
</gene>
<keyword evidence="2" id="KW-1185">Reference proteome</keyword>
<name>A0ACC3BBB4_9EURO</name>
<organism evidence="1 2">
    <name type="scientific">Aspergillus melleus</name>
    <dbReference type="NCBI Taxonomy" id="138277"/>
    <lineage>
        <taxon>Eukaryota</taxon>
        <taxon>Fungi</taxon>
        <taxon>Dikarya</taxon>
        <taxon>Ascomycota</taxon>
        <taxon>Pezizomycotina</taxon>
        <taxon>Eurotiomycetes</taxon>
        <taxon>Eurotiomycetidae</taxon>
        <taxon>Eurotiales</taxon>
        <taxon>Aspergillaceae</taxon>
        <taxon>Aspergillus</taxon>
        <taxon>Aspergillus subgen. Circumdati</taxon>
    </lineage>
</organism>